<dbReference type="AlphaFoldDB" id="K6YAD8"/>
<comment type="caution">
    <text evidence="1">The sequence shown here is derived from an EMBL/GenBank/DDBJ whole genome shotgun (WGS) entry which is preliminary data.</text>
</comment>
<accession>K6YAD8</accession>
<dbReference type="EMBL" id="BAEO01000056">
    <property type="protein sequence ID" value="GAC20891.1"/>
    <property type="molecule type" value="Genomic_DNA"/>
</dbReference>
<proteinExistence type="predicted"/>
<organism evidence="1 2">
    <name type="scientific">Paraglaciecola arctica BSs20135</name>
    <dbReference type="NCBI Taxonomy" id="493475"/>
    <lineage>
        <taxon>Bacteria</taxon>
        <taxon>Pseudomonadati</taxon>
        <taxon>Pseudomonadota</taxon>
        <taxon>Gammaproteobacteria</taxon>
        <taxon>Alteromonadales</taxon>
        <taxon>Alteromonadaceae</taxon>
        <taxon>Paraglaciecola</taxon>
    </lineage>
</organism>
<evidence type="ECO:0000313" key="2">
    <source>
        <dbReference type="Proteomes" id="UP000006327"/>
    </source>
</evidence>
<evidence type="ECO:0000313" key="1">
    <source>
        <dbReference type="EMBL" id="GAC20891.1"/>
    </source>
</evidence>
<protein>
    <submittedName>
        <fullName evidence="1">Uncharacterized protein</fullName>
    </submittedName>
</protein>
<name>K6YAD8_9ALTE</name>
<dbReference type="Proteomes" id="UP000006327">
    <property type="component" value="Unassembled WGS sequence"/>
</dbReference>
<keyword evidence="2" id="KW-1185">Reference proteome</keyword>
<reference evidence="1 2" key="1">
    <citation type="journal article" date="2017" name="Antonie Van Leeuwenhoek">
        <title>Rhizobium rhizosphaerae sp. nov., a novel species isolated from rice rhizosphere.</title>
        <authorList>
            <person name="Zhao J.J."/>
            <person name="Zhang J."/>
            <person name="Zhang R.J."/>
            <person name="Zhang C.W."/>
            <person name="Yin H.Q."/>
            <person name="Zhang X.X."/>
        </authorList>
    </citation>
    <scope>NUCLEOTIDE SEQUENCE [LARGE SCALE GENOMIC DNA]</scope>
    <source>
        <strain evidence="1 2">BSs20135</strain>
    </source>
</reference>
<sequence>MPETFAGCTNVQYTILGADDNEEADPEYPQRAFRICWV</sequence>
<gene>
    <name evidence="1" type="ORF">GARC_3939</name>
</gene>